<dbReference type="PROSITE" id="PS50994">
    <property type="entry name" value="INTEGRASE"/>
    <property type="match status" value="1"/>
</dbReference>
<reference evidence="2 3" key="1">
    <citation type="submission" date="2023-08" db="EMBL/GenBank/DDBJ databases">
        <title>A Necator americanus chromosomal reference genome.</title>
        <authorList>
            <person name="Ilik V."/>
            <person name="Petrzelkova K.J."/>
            <person name="Pardy F."/>
            <person name="Fuh T."/>
            <person name="Niatou-Singa F.S."/>
            <person name="Gouil Q."/>
            <person name="Baker L."/>
            <person name="Ritchie M.E."/>
            <person name="Jex A.R."/>
            <person name="Gazzola D."/>
            <person name="Li H."/>
            <person name="Toshio Fujiwara R."/>
            <person name="Zhan B."/>
            <person name="Aroian R.V."/>
            <person name="Pafco B."/>
            <person name="Schwarz E.M."/>
        </authorList>
    </citation>
    <scope>NUCLEOTIDE SEQUENCE [LARGE SCALE GENOMIC DNA]</scope>
    <source>
        <strain evidence="2 3">Aroian</strain>
        <tissue evidence="2">Whole animal</tissue>
    </source>
</reference>
<dbReference type="SUPFAM" id="SSF53098">
    <property type="entry name" value="Ribonuclease H-like"/>
    <property type="match status" value="1"/>
</dbReference>
<dbReference type="PANTHER" id="PTHR37984">
    <property type="entry name" value="PROTEIN CBG26694"/>
    <property type="match status" value="1"/>
</dbReference>
<dbReference type="InterPro" id="IPR050951">
    <property type="entry name" value="Retrovirus_Pol_polyprotein"/>
</dbReference>
<accession>A0ABR1EI15</accession>
<dbReference type="Proteomes" id="UP001303046">
    <property type="component" value="Unassembled WGS sequence"/>
</dbReference>
<name>A0ABR1EI15_NECAM</name>
<evidence type="ECO:0000313" key="3">
    <source>
        <dbReference type="Proteomes" id="UP001303046"/>
    </source>
</evidence>
<keyword evidence="3" id="KW-1185">Reference proteome</keyword>
<dbReference type="InterPro" id="IPR001584">
    <property type="entry name" value="Integrase_cat-core"/>
</dbReference>
<dbReference type="EMBL" id="JAVFWL010000006">
    <property type="protein sequence ID" value="KAK6762123.1"/>
    <property type="molecule type" value="Genomic_DNA"/>
</dbReference>
<dbReference type="InterPro" id="IPR012337">
    <property type="entry name" value="RNaseH-like_sf"/>
</dbReference>
<dbReference type="PANTHER" id="PTHR37984:SF5">
    <property type="entry name" value="PROTEIN NYNRIN-LIKE"/>
    <property type="match status" value="1"/>
</dbReference>
<protein>
    <recommendedName>
        <fullName evidence="1">Integrase catalytic domain-containing protein</fullName>
    </recommendedName>
</protein>
<evidence type="ECO:0000313" key="2">
    <source>
        <dbReference type="EMBL" id="KAK6762123.1"/>
    </source>
</evidence>
<feature type="domain" description="Integrase catalytic" evidence="1">
    <location>
        <begin position="1"/>
        <end position="99"/>
    </location>
</feature>
<dbReference type="InterPro" id="IPR036397">
    <property type="entry name" value="RNaseH_sf"/>
</dbReference>
<gene>
    <name evidence="2" type="primary">Necator_chrX.g23168</name>
    <name evidence="2" type="ORF">RB195_023005</name>
</gene>
<dbReference type="Gene3D" id="3.30.420.10">
    <property type="entry name" value="Ribonuclease H-like superfamily/Ribonuclease H"/>
    <property type="match status" value="1"/>
</dbReference>
<proteinExistence type="predicted"/>
<comment type="caution">
    <text evidence="2">The sequence shown here is derived from an EMBL/GenBank/DDBJ whole genome shotgun (WGS) entry which is preliminary data.</text>
</comment>
<sequence length="99" mass="11145">MLSTYRGNPETLVTDNGTQFMSSQFTPLCRSRGILHTRTPPFHPKSKGQAERFVDTLKKVLAKLNGEKPTVDTLQTFLMAYRSIPAHLHLTNVHLPKPS</sequence>
<organism evidence="2 3">
    <name type="scientific">Necator americanus</name>
    <name type="common">Human hookworm</name>
    <dbReference type="NCBI Taxonomy" id="51031"/>
    <lineage>
        <taxon>Eukaryota</taxon>
        <taxon>Metazoa</taxon>
        <taxon>Ecdysozoa</taxon>
        <taxon>Nematoda</taxon>
        <taxon>Chromadorea</taxon>
        <taxon>Rhabditida</taxon>
        <taxon>Rhabditina</taxon>
        <taxon>Rhabditomorpha</taxon>
        <taxon>Strongyloidea</taxon>
        <taxon>Ancylostomatidae</taxon>
        <taxon>Bunostominae</taxon>
        <taxon>Necator</taxon>
    </lineage>
</organism>
<evidence type="ECO:0000259" key="1">
    <source>
        <dbReference type="PROSITE" id="PS50994"/>
    </source>
</evidence>